<accession>A0A414HBQ8</accession>
<feature type="transmembrane region" description="Helical" evidence="1">
    <location>
        <begin position="58"/>
        <end position="79"/>
    </location>
</feature>
<name>A0A414HBQ8_BACT4</name>
<evidence type="ECO:0000313" key="2">
    <source>
        <dbReference type="EMBL" id="KAB4305282.1"/>
    </source>
</evidence>
<comment type="caution">
    <text evidence="3">The sequence shown here is derived from an EMBL/GenBank/DDBJ whole genome shotgun (WGS) entry which is preliminary data.</text>
</comment>
<evidence type="ECO:0000313" key="4">
    <source>
        <dbReference type="Proteomes" id="UP000284785"/>
    </source>
</evidence>
<dbReference type="AlphaFoldDB" id="A0A414HBQ8"/>
<evidence type="ECO:0000256" key="1">
    <source>
        <dbReference type="SAM" id="Phobius"/>
    </source>
</evidence>
<dbReference type="EMBL" id="QSJP01000031">
    <property type="protein sequence ID" value="RHD81506.1"/>
    <property type="molecule type" value="Genomic_DNA"/>
</dbReference>
<reference evidence="2 5" key="2">
    <citation type="journal article" date="2019" name="Nat. Med.">
        <title>A library of human gut bacterial isolates paired with longitudinal multiomics data enables mechanistic microbiome research.</title>
        <authorList>
            <person name="Poyet M."/>
            <person name="Groussin M."/>
            <person name="Gibbons S.M."/>
            <person name="Avila-Pacheco J."/>
            <person name="Jiang X."/>
            <person name="Kearney S.M."/>
            <person name="Perrotta A.R."/>
            <person name="Berdy B."/>
            <person name="Zhao S."/>
            <person name="Lieberman T.D."/>
            <person name="Swanson P.K."/>
            <person name="Smith M."/>
            <person name="Roesemann S."/>
            <person name="Alexander J.E."/>
            <person name="Rich S.A."/>
            <person name="Livny J."/>
            <person name="Vlamakis H."/>
            <person name="Clish C."/>
            <person name="Bullock K."/>
            <person name="Deik A."/>
            <person name="Scott J."/>
            <person name="Pierce K.A."/>
            <person name="Xavier R.J."/>
            <person name="Alm E.J."/>
        </authorList>
    </citation>
    <scope>NUCLEOTIDE SEQUENCE [LARGE SCALE GENOMIC DNA]</scope>
    <source>
        <strain evidence="2 5">BIOML-A188</strain>
    </source>
</reference>
<organism evidence="3 4">
    <name type="scientific">Bacteroides thetaiotaomicron</name>
    <dbReference type="NCBI Taxonomy" id="818"/>
    <lineage>
        <taxon>Bacteria</taxon>
        <taxon>Pseudomonadati</taxon>
        <taxon>Bacteroidota</taxon>
        <taxon>Bacteroidia</taxon>
        <taxon>Bacteroidales</taxon>
        <taxon>Bacteroidaceae</taxon>
        <taxon>Bacteroides</taxon>
    </lineage>
</organism>
<feature type="transmembrane region" description="Helical" evidence="1">
    <location>
        <begin position="164"/>
        <end position="185"/>
    </location>
</feature>
<evidence type="ECO:0000313" key="3">
    <source>
        <dbReference type="EMBL" id="RHD81506.1"/>
    </source>
</evidence>
<keyword evidence="1" id="KW-1133">Transmembrane helix</keyword>
<feature type="transmembrane region" description="Helical" evidence="1">
    <location>
        <begin position="86"/>
        <end position="106"/>
    </location>
</feature>
<keyword evidence="1" id="KW-0812">Transmembrane</keyword>
<feature type="transmembrane region" description="Helical" evidence="1">
    <location>
        <begin position="240"/>
        <end position="259"/>
    </location>
</feature>
<evidence type="ECO:0008006" key="6">
    <source>
        <dbReference type="Google" id="ProtNLM"/>
    </source>
</evidence>
<feature type="transmembrane region" description="Helical" evidence="1">
    <location>
        <begin position="7"/>
        <end position="38"/>
    </location>
</feature>
<gene>
    <name evidence="3" type="ORF">DW780_23920</name>
    <name evidence="2" type="ORF">GAO51_26170</name>
</gene>
<dbReference type="RefSeq" id="WP_117981769.1">
    <property type="nucleotide sequence ID" value="NZ_CABJDH010000035.1"/>
</dbReference>
<dbReference type="EMBL" id="WCSY01000038">
    <property type="protein sequence ID" value="KAB4305282.1"/>
    <property type="molecule type" value="Genomic_DNA"/>
</dbReference>
<dbReference type="Proteomes" id="UP000440614">
    <property type="component" value="Unassembled WGS sequence"/>
</dbReference>
<reference evidence="3 4" key="1">
    <citation type="submission" date="2018-08" db="EMBL/GenBank/DDBJ databases">
        <title>A genome reference for cultivated species of the human gut microbiota.</title>
        <authorList>
            <person name="Zou Y."/>
            <person name="Xue W."/>
            <person name="Luo G."/>
        </authorList>
    </citation>
    <scope>NUCLEOTIDE SEQUENCE [LARGE SCALE GENOMIC DNA]</scope>
    <source>
        <strain evidence="3 4">AM30-26</strain>
    </source>
</reference>
<feature type="transmembrane region" description="Helical" evidence="1">
    <location>
        <begin position="197"/>
        <end position="228"/>
    </location>
</feature>
<sequence length="410" mass="47347">MKYILLFILLFCYVFAFYIAGISVSLLIAFPLYGYAIINKVYYHNVSAVFKDCYIKNIFLGWWGITLLSIVYPLFFLTFDFSFFRVVGIQVVHLLAAIPVFAYLKYKEYTDRQVLSVFTWIFVVQTFIQCIVVSNPTLSELILYFNKFQPDDVVGAGSMIRGKALSAATTYHLSLVYGIGFIIYVKEFLSQKISLTNVFIGLLIFVGIFFAGRTGFVGVAIGLFAFIVSKKVKTSRKIKFAFQLLIILFATIFMLSFILPDFYAFLEEQVFPYAFEFLYSKSKSGQIETASTNHLMEMWNRDFNYVEFLIGSGRYSYENGAYYMHVDPGILRHTLFMGIGGYLCLLFYQLILLPFWKMDKDTRFYYVLIFVYLLVMDFKGCTIGTNKFAFATSLLLSFSYFNLSSSLDRK</sequence>
<keyword evidence="1" id="KW-0472">Membrane</keyword>
<feature type="transmembrane region" description="Helical" evidence="1">
    <location>
        <begin position="330"/>
        <end position="352"/>
    </location>
</feature>
<proteinExistence type="predicted"/>
<feature type="transmembrane region" description="Helical" evidence="1">
    <location>
        <begin position="364"/>
        <end position="382"/>
    </location>
</feature>
<dbReference type="Proteomes" id="UP000284785">
    <property type="component" value="Unassembled WGS sequence"/>
</dbReference>
<evidence type="ECO:0000313" key="5">
    <source>
        <dbReference type="Proteomes" id="UP000440614"/>
    </source>
</evidence>
<protein>
    <recommendedName>
        <fullName evidence="6">O-antigen ligase domain-containing protein</fullName>
    </recommendedName>
</protein>